<protein>
    <submittedName>
        <fullName evidence="3">Cell wall hydrolase</fullName>
    </submittedName>
</protein>
<proteinExistence type="predicted"/>
<name>A0ABS6SN98_9SPHN</name>
<keyword evidence="1" id="KW-0812">Transmembrane</keyword>
<evidence type="ECO:0000256" key="1">
    <source>
        <dbReference type="SAM" id="Phobius"/>
    </source>
</evidence>
<comment type="caution">
    <text evidence="3">The sequence shown here is derived from an EMBL/GenBank/DDBJ whole genome shotgun (WGS) entry which is preliminary data.</text>
</comment>
<sequence>MPADQDLEEIDSDTSRLPKLRNGRPLYALVFPAFLIGVIGVIAFAGEWRASPEAQAAGSNARSGETNSERLAASLDDGSAVLPASEWAINEVALLPSRPFKYSGSTGDRNKAIDCLAFASWYEAGDRPSDQRAVMQTILNRVSHAAFPNSVCGVVFEGSHLQTGCQFTFTCDGSIQARTPSDRAMDRARKLAEEALNGRVDQSIGTATHYHANYVDPWWAGRLDRVAIVGPHIFYKWRGSAGVIGKQRRLETEVEFREMVAKRREQDLAGIDANVGGEQAAQLALAPYNAPSPATAVRPISSNTHYTTVENIEANGRWALSALKTCRGRKSCQILGYGTGAEAARNRDAPLSARHRPLFLFVRDAASGMEIALWDCERVTRKNSAQCLPGDEAALLKLMKERS</sequence>
<organism evidence="3 4">
    <name type="scientific">Erythrobacter ani</name>
    <dbReference type="NCBI Taxonomy" id="2827235"/>
    <lineage>
        <taxon>Bacteria</taxon>
        <taxon>Pseudomonadati</taxon>
        <taxon>Pseudomonadota</taxon>
        <taxon>Alphaproteobacteria</taxon>
        <taxon>Sphingomonadales</taxon>
        <taxon>Erythrobacteraceae</taxon>
        <taxon>Erythrobacter/Porphyrobacter group</taxon>
        <taxon>Erythrobacter</taxon>
    </lineage>
</organism>
<dbReference type="Proteomes" id="UP000699975">
    <property type="component" value="Unassembled WGS sequence"/>
</dbReference>
<dbReference type="RefSeq" id="WP_218316932.1">
    <property type="nucleotide sequence ID" value="NZ_JAGSPB010000002.1"/>
</dbReference>
<keyword evidence="1" id="KW-1133">Transmembrane helix</keyword>
<evidence type="ECO:0000313" key="3">
    <source>
        <dbReference type="EMBL" id="MBV7266316.1"/>
    </source>
</evidence>
<keyword evidence="3" id="KW-0378">Hydrolase</keyword>
<accession>A0ABS6SN98</accession>
<keyword evidence="4" id="KW-1185">Reference proteome</keyword>
<dbReference type="EMBL" id="JAGSPB010000002">
    <property type="protein sequence ID" value="MBV7266316.1"/>
    <property type="molecule type" value="Genomic_DNA"/>
</dbReference>
<evidence type="ECO:0000313" key="4">
    <source>
        <dbReference type="Proteomes" id="UP000699975"/>
    </source>
</evidence>
<reference evidence="3 4" key="1">
    <citation type="submission" date="2021-04" db="EMBL/GenBank/DDBJ databases">
        <authorList>
            <person name="Pira H."/>
            <person name="Risdian C."/>
            <person name="Wink J."/>
        </authorList>
    </citation>
    <scope>NUCLEOTIDE SEQUENCE [LARGE SCALE GENOMIC DNA]</scope>
    <source>
        <strain evidence="3 4">WH131</strain>
    </source>
</reference>
<keyword evidence="1" id="KW-0472">Membrane</keyword>
<feature type="transmembrane region" description="Helical" evidence="1">
    <location>
        <begin position="26"/>
        <end position="46"/>
    </location>
</feature>
<dbReference type="Pfam" id="PF07486">
    <property type="entry name" value="Hydrolase_2"/>
    <property type="match status" value="1"/>
</dbReference>
<dbReference type="GO" id="GO:0016787">
    <property type="term" value="F:hydrolase activity"/>
    <property type="evidence" value="ECO:0007669"/>
    <property type="project" value="UniProtKB-KW"/>
</dbReference>
<feature type="domain" description="Cell wall hydrolase SleB" evidence="2">
    <location>
        <begin position="129"/>
        <end position="235"/>
    </location>
</feature>
<dbReference type="InterPro" id="IPR011105">
    <property type="entry name" value="Cell_wall_hydrolase_SleB"/>
</dbReference>
<evidence type="ECO:0000259" key="2">
    <source>
        <dbReference type="Pfam" id="PF07486"/>
    </source>
</evidence>
<gene>
    <name evidence="3" type="ORF">KCG45_09005</name>
</gene>